<keyword evidence="3 9" id="KW-0418">Kinase</keyword>
<dbReference type="EMBL" id="SJPX01000001">
    <property type="protein sequence ID" value="TWU57291.1"/>
    <property type="molecule type" value="Genomic_DNA"/>
</dbReference>
<dbReference type="RefSeq" id="WP_246151285.1">
    <property type="nucleotide sequence ID" value="NZ_SJPX01000001.1"/>
</dbReference>
<feature type="region of interest" description="Disordered" evidence="6">
    <location>
        <begin position="1"/>
        <end position="21"/>
    </location>
</feature>
<dbReference type="InterPro" id="IPR017441">
    <property type="entry name" value="Protein_kinase_ATP_BS"/>
</dbReference>
<comment type="caution">
    <text evidence="9">The sequence shown here is derived from an EMBL/GenBank/DDBJ whole genome shotgun (WGS) entry which is preliminary data.</text>
</comment>
<dbReference type="PROSITE" id="PS50011">
    <property type="entry name" value="PROTEIN_KINASE_DOM"/>
    <property type="match status" value="1"/>
</dbReference>
<dbReference type="PROSITE" id="PS00107">
    <property type="entry name" value="PROTEIN_KINASE_ATP"/>
    <property type="match status" value="1"/>
</dbReference>
<feature type="compositionally biased region" description="Polar residues" evidence="6">
    <location>
        <begin position="1"/>
        <end position="10"/>
    </location>
</feature>
<keyword evidence="7" id="KW-0472">Membrane</keyword>
<evidence type="ECO:0000256" key="5">
    <source>
        <dbReference type="PROSITE-ProRule" id="PRU10141"/>
    </source>
</evidence>
<sequence length="509" mass="54367">MQTGTSINSATTTQPVPPQPVLDEATRSFVKRSLAAGLVEVSDLKKVVVSLMAESLVFSPERLAGGLVGAGILTQWQATKLLSGKSKGFYLGSYRLLRPLGRGGMGVVYLGEHHVMKRLMALKILPPEASGDARRIKRFQDEAKACAQLDHPNIVRAYDFSQASGKLYIVMEYVDGIDLHQAVARDGKMSVAEAMDALTQAAAGLAHAHERGIIHRDIKPSNLMLRTDGVLKVSDLGLARIGWTDGEDESRRLMGTADFVAPEQAINSQSVDARADIYSLGCSLYFLLTGRAPFDGTTVAQRLAKHQTAAVPDVRQRRPDCPAGVAELLMRMMAKRPEDRPKSAVELISQLKRFGGLGTDSNNHPLRHVAPASDTAIDEMTYQATIDDSSLSSDGEVEIVADESVFDFGDLPPVDMASVVMSKPVAIANAGPIKPKSVAGERNSPTSNGSASNNQQVLLGVGLAFAMIALVAVIGLGFISMSRPLPQAVPKIKVTEGGKDGSVIILQQP</sequence>
<keyword evidence="10" id="KW-1185">Reference proteome</keyword>
<reference evidence="9 10" key="1">
    <citation type="submission" date="2019-02" db="EMBL/GenBank/DDBJ databases">
        <title>Deep-cultivation of Planctomycetes and their phenomic and genomic characterization uncovers novel biology.</title>
        <authorList>
            <person name="Wiegand S."/>
            <person name="Jogler M."/>
            <person name="Boedeker C."/>
            <person name="Pinto D."/>
            <person name="Vollmers J."/>
            <person name="Rivas-Marin E."/>
            <person name="Kohn T."/>
            <person name="Peeters S.H."/>
            <person name="Heuer A."/>
            <person name="Rast P."/>
            <person name="Oberbeckmann S."/>
            <person name="Bunk B."/>
            <person name="Jeske O."/>
            <person name="Meyerdierks A."/>
            <person name="Storesund J.E."/>
            <person name="Kallscheuer N."/>
            <person name="Luecker S."/>
            <person name="Lage O.M."/>
            <person name="Pohl T."/>
            <person name="Merkel B.J."/>
            <person name="Hornburger P."/>
            <person name="Mueller R.-W."/>
            <person name="Bruemmer F."/>
            <person name="Labrenz M."/>
            <person name="Spormann A.M."/>
            <person name="Op Den Camp H."/>
            <person name="Overmann J."/>
            <person name="Amann R."/>
            <person name="Jetten M.S.M."/>
            <person name="Mascher T."/>
            <person name="Medema M.H."/>
            <person name="Devos D.P."/>
            <person name="Kaster A.-K."/>
            <person name="Ovreas L."/>
            <person name="Rohde M."/>
            <person name="Galperin M.Y."/>
            <person name="Jogler C."/>
        </authorList>
    </citation>
    <scope>NUCLEOTIDE SEQUENCE [LARGE SCALE GENOMIC DNA]</scope>
    <source>
        <strain evidence="9 10">Poly59</strain>
    </source>
</reference>
<dbReference type="Gene3D" id="3.30.200.20">
    <property type="entry name" value="Phosphorylase Kinase, domain 1"/>
    <property type="match status" value="1"/>
</dbReference>
<dbReference type="PROSITE" id="PS00108">
    <property type="entry name" value="PROTEIN_KINASE_ST"/>
    <property type="match status" value="1"/>
</dbReference>
<dbReference type="AlphaFoldDB" id="A0A5C6FCI2"/>
<proteinExistence type="predicted"/>
<feature type="binding site" evidence="5">
    <location>
        <position position="123"/>
    </location>
    <ligand>
        <name>ATP</name>
        <dbReference type="ChEBI" id="CHEBI:30616"/>
    </ligand>
</feature>
<dbReference type="GO" id="GO:0005524">
    <property type="term" value="F:ATP binding"/>
    <property type="evidence" value="ECO:0007669"/>
    <property type="project" value="UniProtKB-UniRule"/>
</dbReference>
<dbReference type="SMART" id="SM00220">
    <property type="entry name" value="S_TKc"/>
    <property type="match status" value="1"/>
</dbReference>
<feature type="transmembrane region" description="Helical" evidence="7">
    <location>
        <begin position="457"/>
        <end position="479"/>
    </location>
</feature>
<protein>
    <submittedName>
        <fullName evidence="9">Serine/threonine-protein kinase PrkC</fullName>
        <ecNumber evidence="9">2.7.11.1</ecNumber>
    </submittedName>
</protein>
<dbReference type="CDD" id="cd14014">
    <property type="entry name" value="STKc_PknB_like"/>
    <property type="match status" value="1"/>
</dbReference>
<dbReference type="PANTHER" id="PTHR43289">
    <property type="entry name" value="MITOGEN-ACTIVATED PROTEIN KINASE KINASE KINASE 20-RELATED"/>
    <property type="match status" value="1"/>
</dbReference>
<name>A0A5C6FCI2_9BACT</name>
<dbReference type="Gene3D" id="1.10.510.10">
    <property type="entry name" value="Transferase(Phosphotransferase) domain 1"/>
    <property type="match status" value="1"/>
</dbReference>
<evidence type="ECO:0000313" key="9">
    <source>
        <dbReference type="EMBL" id="TWU57291.1"/>
    </source>
</evidence>
<accession>A0A5C6FCI2</accession>
<dbReference type="PANTHER" id="PTHR43289:SF6">
    <property type="entry name" value="SERINE_THREONINE-PROTEIN KINASE NEKL-3"/>
    <property type="match status" value="1"/>
</dbReference>
<keyword evidence="1 9" id="KW-0808">Transferase</keyword>
<organism evidence="9 10">
    <name type="scientific">Rubripirellula reticaptiva</name>
    <dbReference type="NCBI Taxonomy" id="2528013"/>
    <lineage>
        <taxon>Bacteria</taxon>
        <taxon>Pseudomonadati</taxon>
        <taxon>Planctomycetota</taxon>
        <taxon>Planctomycetia</taxon>
        <taxon>Pirellulales</taxon>
        <taxon>Pirellulaceae</taxon>
        <taxon>Rubripirellula</taxon>
    </lineage>
</organism>
<keyword evidence="4 5" id="KW-0067">ATP-binding</keyword>
<evidence type="ECO:0000256" key="3">
    <source>
        <dbReference type="ARBA" id="ARBA00022777"/>
    </source>
</evidence>
<dbReference type="InterPro" id="IPR000719">
    <property type="entry name" value="Prot_kinase_dom"/>
</dbReference>
<dbReference type="InterPro" id="IPR011009">
    <property type="entry name" value="Kinase-like_dom_sf"/>
</dbReference>
<keyword evidence="7" id="KW-0812">Transmembrane</keyword>
<evidence type="ECO:0000256" key="1">
    <source>
        <dbReference type="ARBA" id="ARBA00022679"/>
    </source>
</evidence>
<dbReference type="EC" id="2.7.11.1" evidence="9"/>
<dbReference type="Pfam" id="PF00069">
    <property type="entry name" value="Pkinase"/>
    <property type="match status" value="1"/>
</dbReference>
<evidence type="ECO:0000259" key="8">
    <source>
        <dbReference type="PROSITE" id="PS50011"/>
    </source>
</evidence>
<evidence type="ECO:0000256" key="2">
    <source>
        <dbReference type="ARBA" id="ARBA00022741"/>
    </source>
</evidence>
<dbReference type="Proteomes" id="UP000317977">
    <property type="component" value="Unassembled WGS sequence"/>
</dbReference>
<keyword evidence="2 5" id="KW-0547">Nucleotide-binding</keyword>
<dbReference type="InterPro" id="IPR008271">
    <property type="entry name" value="Ser/Thr_kinase_AS"/>
</dbReference>
<evidence type="ECO:0000256" key="6">
    <source>
        <dbReference type="SAM" id="MobiDB-lite"/>
    </source>
</evidence>
<dbReference type="GO" id="GO:0004674">
    <property type="term" value="F:protein serine/threonine kinase activity"/>
    <property type="evidence" value="ECO:0007669"/>
    <property type="project" value="UniProtKB-EC"/>
</dbReference>
<feature type="domain" description="Protein kinase" evidence="8">
    <location>
        <begin position="94"/>
        <end position="367"/>
    </location>
</feature>
<evidence type="ECO:0000313" key="10">
    <source>
        <dbReference type="Proteomes" id="UP000317977"/>
    </source>
</evidence>
<evidence type="ECO:0000256" key="4">
    <source>
        <dbReference type="ARBA" id="ARBA00022840"/>
    </source>
</evidence>
<evidence type="ECO:0000256" key="7">
    <source>
        <dbReference type="SAM" id="Phobius"/>
    </source>
</evidence>
<keyword evidence="7" id="KW-1133">Transmembrane helix</keyword>
<dbReference type="SUPFAM" id="SSF56112">
    <property type="entry name" value="Protein kinase-like (PK-like)"/>
    <property type="match status" value="1"/>
</dbReference>
<gene>
    <name evidence="9" type="primary">prkC_2</name>
    <name evidence="9" type="ORF">Poly59_01980</name>
</gene>